<dbReference type="InParanoid" id="A0A1V9Y3M3"/>
<keyword evidence="12" id="KW-1185">Reference proteome</keyword>
<dbReference type="SUPFAM" id="SSF48371">
    <property type="entry name" value="ARM repeat"/>
    <property type="match status" value="1"/>
</dbReference>
<dbReference type="EMBL" id="MNPL01000106">
    <property type="protein sequence ID" value="OQR80334.1"/>
    <property type="molecule type" value="Genomic_DNA"/>
</dbReference>
<dbReference type="PANTHER" id="PTHR10997:SF8">
    <property type="entry name" value="EXPORTIN-2"/>
    <property type="match status" value="1"/>
</dbReference>
<dbReference type="InterPro" id="IPR016024">
    <property type="entry name" value="ARM-type_fold"/>
</dbReference>
<dbReference type="Pfam" id="PF03810">
    <property type="entry name" value="IBN_N"/>
    <property type="match status" value="1"/>
</dbReference>
<sequence length="972" mass="110573">MELTDANMATMANYLKQTLDPVVSQRKTAETFLESVEANKNYPILLLSVVDKAEFEDVARLAGAITFKNYVKRNWTVPDDTLRQSHIHTEDRERVKQLIVSLMLKSPANIQRQLSDAVSIIGKSDFPDNWPKLLNEMIAYFATGDFHVINGVLQTANSLFQRYRYEFKSQKLWQEIKYVLDTFAKPLTDLFVATMELASSHGDNPAALQVIFNSLVLIAEIFYSLNYQDIPEIFEDNMKIWFERFHTLLAANNTMLASSSEDEPGVLEKLKSQICDNVSLYAEKYDEEFAPLLPNFIKAVWALLTSTGSQLKYDTLVSNALRFLSIVANKPQYKVLFEDPAIFGSLCEKIIMPNMEFRQADEELFEDNPEEYVRRDIEGSDVDTRRRAACDLVRSLSRHFEDEITESFSAYISVILQQYNSDNKNFWKNKDIAIYLVTSMAVKASTAKHGTTQTSHLVNIPDYFVNCILPELTNVDPTHLLVIKADCIKFHMVFRNQLPKELHIQALPLLVQHLTNPNFIVHTYAAAAVEKLFTMRVPGTDATLISPQDVQPVLETLLKNLFAAMDQPCSAENEYIMKSIMRTFSLSRELIIPYLGTLLPALTNKLMAVSKNPSKPHFNHYLFETLCLSVKLVCKKDKAAVSNFETMFFPVFQELLAQDVQEFVPYVFQLLSMMLEFHSGSAPEAYMGMFPCLLMPILWERQGNIQPLVRLIQAFIERSSAQIVAMDKLNAVLGVFQKLIASKNNDHQGFYIVQSLVEHMEPAHLQPFIKQIFILLFQRLTSSKTTKLVKGLIVFFNLFVVKYGPVALQTTIDELQPQLFGMVLEKLYVPETQRVTGHIERKICAVGMIKILCELPVMVSTYEMFWPQLLEALIRLLEAPEDTTIPDNEHFIEVEDVTGYQAAYSQLQFANKQAEDPLKHIQEPRLLLVEGLSALSRSAGQGKLPSLIQNGLTPNANQFVQQYLQSAGVTLS</sequence>
<dbReference type="GO" id="GO:0005049">
    <property type="term" value="F:nuclear export signal receptor activity"/>
    <property type="evidence" value="ECO:0007669"/>
    <property type="project" value="TreeGrafter"/>
</dbReference>
<dbReference type="GO" id="GO:0005635">
    <property type="term" value="C:nuclear envelope"/>
    <property type="evidence" value="ECO:0007669"/>
    <property type="project" value="TreeGrafter"/>
</dbReference>
<accession>A0A1V9Y3M3</accession>
<dbReference type="PROSITE" id="PS50166">
    <property type="entry name" value="IMPORTIN_B_NT"/>
    <property type="match status" value="1"/>
</dbReference>
<dbReference type="OrthoDB" id="3268246at2759"/>
<dbReference type="STRING" id="418985.A0A1V9Y3M3"/>
<dbReference type="FunFam" id="1.25.10.10:FF:000057">
    <property type="entry name" value="Exportin-2 isoform 1"/>
    <property type="match status" value="1"/>
</dbReference>
<keyword evidence="6" id="KW-0963">Cytoplasm</keyword>
<organism evidence="11 12">
    <name type="scientific">Tropilaelaps mercedesae</name>
    <dbReference type="NCBI Taxonomy" id="418985"/>
    <lineage>
        <taxon>Eukaryota</taxon>
        <taxon>Metazoa</taxon>
        <taxon>Ecdysozoa</taxon>
        <taxon>Arthropoda</taxon>
        <taxon>Chelicerata</taxon>
        <taxon>Arachnida</taxon>
        <taxon>Acari</taxon>
        <taxon>Parasitiformes</taxon>
        <taxon>Mesostigmata</taxon>
        <taxon>Gamasina</taxon>
        <taxon>Dermanyssoidea</taxon>
        <taxon>Laelapidae</taxon>
        <taxon>Tropilaelaps</taxon>
    </lineage>
</organism>
<evidence type="ECO:0000256" key="1">
    <source>
        <dbReference type="ARBA" id="ARBA00004123"/>
    </source>
</evidence>
<keyword evidence="7" id="KW-0653">Protein transport</keyword>
<dbReference type="GO" id="GO:0006606">
    <property type="term" value="P:protein import into nucleus"/>
    <property type="evidence" value="ECO:0007669"/>
    <property type="project" value="TreeGrafter"/>
</dbReference>
<dbReference type="GO" id="GO:0031267">
    <property type="term" value="F:small GTPase binding"/>
    <property type="evidence" value="ECO:0007669"/>
    <property type="project" value="InterPro"/>
</dbReference>
<evidence type="ECO:0000256" key="8">
    <source>
        <dbReference type="ARBA" id="ARBA00023242"/>
    </source>
</evidence>
<evidence type="ECO:0000256" key="9">
    <source>
        <dbReference type="ARBA" id="ARBA00030693"/>
    </source>
</evidence>
<dbReference type="Gene3D" id="1.25.10.10">
    <property type="entry name" value="Leucine-rich Repeat Variant"/>
    <property type="match status" value="1"/>
</dbReference>
<name>A0A1V9Y3M3_9ACAR</name>
<dbReference type="InterPro" id="IPR011989">
    <property type="entry name" value="ARM-like"/>
</dbReference>
<feature type="domain" description="Importin N-terminal" evidence="10">
    <location>
        <begin position="29"/>
        <end position="105"/>
    </location>
</feature>
<reference evidence="11 12" key="1">
    <citation type="journal article" date="2017" name="Gigascience">
        <title>Draft genome of the honey bee ectoparasitic mite, Tropilaelaps mercedesae, is shaped by the parasitic life history.</title>
        <authorList>
            <person name="Dong X."/>
            <person name="Armstrong S.D."/>
            <person name="Xia D."/>
            <person name="Makepeace B.L."/>
            <person name="Darby A.C."/>
            <person name="Kadowaki T."/>
        </authorList>
    </citation>
    <scope>NUCLEOTIDE SEQUENCE [LARGE SCALE GENOMIC DNA]</scope>
    <source>
        <strain evidence="11">Wuxi-XJTLU</strain>
    </source>
</reference>
<evidence type="ECO:0000256" key="5">
    <source>
        <dbReference type="ARBA" id="ARBA00022448"/>
    </source>
</evidence>
<dbReference type="GO" id="GO:0005829">
    <property type="term" value="C:cytosol"/>
    <property type="evidence" value="ECO:0007669"/>
    <property type="project" value="TreeGrafter"/>
</dbReference>
<dbReference type="InterPro" id="IPR013713">
    <property type="entry name" value="XPO2_central"/>
</dbReference>
<dbReference type="GO" id="GO:0006611">
    <property type="term" value="P:protein export from nucleus"/>
    <property type="evidence" value="ECO:0007669"/>
    <property type="project" value="TreeGrafter"/>
</dbReference>
<evidence type="ECO:0000259" key="10">
    <source>
        <dbReference type="PROSITE" id="PS50166"/>
    </source>
</evidence>
<gene>
    <name evidence="11" type="ORF">BIW11_05130</name>
</gene>
<evidence type="ECO:0000256" key="3">
    <source>
        <dbReference type="ARBA" id="ARBA00008669"/>
    </source>
</evidence>
<keyword evidence="5" id="KW-0813">Transport</keyword>
<keyword evidence="8" id="KW-0539">Nucleus</keyword>
<dbReference type="PANTHER" id="PTHR10997">
    <property type="entry name" value="IMPORTIN-7, 8, 11"/>
    <property type="match status" value="1"/>
</dbReference>
<dbReference type="Pfam" id="PF03378">
    <property type="entry name" value="CAS_CSE1"/>
    <property type="match status" value="1"/>
</dbReference>
<dbReference type="Pfam" id="PF08506">
    <property type="entry name" value="Cse1"/>
    <property type="match status" value="1"/>
</dbReference>
<dbReference type="FunCoup" id="A0A1V9Y3M3">
    <property type="interactions" value="2140"/>
</dbReference>
<comment type="caution">
    <text evidence="11">The sequence shown here is derived from an EMBL/GenBank/DDBJ whole genome shotgun (WGS) entry which is preliminary data.</text>
</comment>
<dbReference type="AlphaFoldDB" id="A0A1V9Y3M3"/>
<dbReference type="Proteomes" id="UP000192247">
    <property type="component" value="Unassembled WGS sequence"/>
</dbReference>
<comment type="similarity">
    <text evidence="3">Belongs to the XPO2/CSE1 family.</text>
</comment>
<dbReference type="SMART" id="SM00913">
    <property type="entry name" value="IBN_N"/>
    <property type="match status" value="1"/>
</dbReference>
<protein>
    <recommendedName>
        <fullName evidence="4">Exportin-2</fullName>
    </recommendedName>
    <alternativeName>
        <fullName evidence="9">Importin-alpha re-exporter</fullName>
    </alternativeName>
</protein>
<evidence type="ECO:0000256" key="4">
    <source>
        <dbReference type="ARBA" id="ARBA00018945"/>
    </source>
</evidence>
<evidence type="ECO:0000256" key="7">
    <source>
        <dbReference type="ARBA" id="ARBA00022927"/>
    </source>
</evidence>
<dbReference type="InterPro" id="IPR005043">
    <property type="entry name" value="XPO2_C"/>
</dbReference>
<proteinExistence type="inferred from homology"/>
<evidence type="ECO:0000313" key="12">
    <source>
        <dbReference type="Proteomes" id="UP000192247"/>
    </source>
</evidence>
<comment type="subcellular location">
    <subcellularLocation>
        <location evidence="2">Cytoplasm</location>
    </subcellularLocation>
    <subcellularLocation>
        <location evidence="1">Nucleus</location>
    </subcellularLocation>
</comment>
<dbReference type="InterPro" id="IPR001494">
    <property type="entry name" value="Importin-beta_N"/>
</dbReference>
<evidence type="ECO:0000313" key="11">
    <source>
        <dbReference type="EMBL" id="OQR80334.1"/>
    </source>
</evidence>
<evidence type="ECO:0000256" key="2">
    <source>
        <dbReference type="ARBA" id="ARBA00004496"/>
    </source>
</evidence>
<evidence type="ECO:0000256" key="6">
    <source>
        <dbReference type="ARBA" id="ARBA00022490"/>
    </source>
</evidence>